<keyword evidence="8" id="KW-0443">Lipid metabolism</keyword>
<evidence type="ECO:0000256" key="3">
    <source>
        <dbReference type="ARBA" id="ARBA00012356"/>
    </source>
</evidence>
<evidence type="ECO:0000256" key="4">
    <source>
        <dbReference type="ARBA" id="ARBA00014657"/>
    </source>
</evidence>
<reference evidence="18" key="1">
    <citation type="submission" date="2020-08" db="EMBL/GenBank/DDBJ databases">
        <title>Genome public.</title>
        <authorList>
            <person name="Liu C."/>
            <person name="Sun Q."/>
        </authorList>
    </citation>
    <scope>NUCLEOTIDE SEQUENCE</scope>
    <source>
        <strain evidence="18">NSJ-53</strain>
    </source>
</reference>
<comment type="catalytic activity">
    <reaction evidence="12 14">
        <text>(9Z)-hexadecenoyl-[ACP] + malonyl-[ACP] + H(+) = 3-oxo-(11Z)-octadecenoyl-[ACP] + holo-[ACP] + CO2</text>
        <dbReference type="Rhea" id="RHEA:55040"/>
        <dbReference type="Rhea" id="RHEA-COMP:9623"/>
        <dbReference type="Rhea" id="RHEA-COMP:9685"/>
        <dbReference type="Rhea" id="RHEA-COMP:10800"/>
        <dbReference type="Rhea" id="RHEA-COMP:14074"/>
        <dbReference type="ChEBI" id="CHEBI:15378"/>
        <dbReference type="ChEBI" id="CHEBI:16526"/>
        <dbReference type="ChEBI" id="CHEBI:64479"/>
        <dbReference type="ChEBI" id="CHEBI:78449"/>
        <dbReference type="ChEBI" id="CHEBI:83989"/>
        <dbReference type="ChEBI" id="CHEBI:138538"/>
        <dbReference type="EC" id="2.3.1.179"/>
    </reaction>
</comment>
<comment type="similarity">
    <text evidence="2 14 16">Belongs to the thiolase-like superfamily. Beta-ketoacyl-ACP synthases family.</text>
</comment>
<dbReference type="GO" id="GO:0006633">
    <property type="term" value="P:fatty acid biosynthetic process"/>
    <property type="evidence" value="ECO:0007669"/>
    <property type="project" value="UniProtKB-UniRule"/>
</dbReference>
<dbReference type="GO" id="GO:0004315">
    <property type="term" value="F:3-oxoacyl-[acyl-carrier-protein] synthase activity"/>
    <property type="evidence" value="ECO:0007669"/>
    <property type="project" value="UniProtKB-UniRule"/>
</dbReference>
<keyword evidence="10 14" id="KW-0012">Acyltransferase</keyword>
<feature type="domain" description="Ketosynthase family 3 (KS3)" evidence="17">
    <location>
        <begin position="2"/>
        <end position="409"/>
    </location>
</feature>
<keyword evidence="6 14" id="KW-0808">Transferase</keyword>
<dbReference type="FunFam" id="3.40.47.10:FF:000009">
    <property type="entry name" value="3-oxoacyl-[acyl-carrier-protein] synthase 2"/>
    <property type="match status" value="1"/>
</dbReference>
<dbReference type="InterPro" id="IPR000794">
    <property type="entry name" value="Beta-ketoacyl_synthase"/>
</dbReference>
<dbReference type="PANTHER" id="PTHR11712:SF336">
    <property type="entry name" value="3-OXOACYL-[ACYL-CARRIER-PROTEIN] SYNTHASE, MITOCHONDRIAL"/>
    <property type="match status" value="1"/>
</dbReference>
<accession>A0A926D3T7</accession>
<evidence type="ECO:0000256" key="11">
    <source>
        <dbReference type="ARBA" id="ARBA00024006"/>
    </source>
</evidence>
<evidence type="ECO:0000256" key="13">
    <source>
        <dbReference type="ARBA" id="ARBA00047659"/>
    </source>
</evidence>
<dbReference type="PANTHER" id="PTHR11712">
    <property type="entry name" value="POLYKETIDE SYNTHASE-RELATED"/>
    <property type="match status" value="1"/>
</dbReference>
<comment type="caution">
    <text evidence="18">The sequence shown here is derived from an EMBL/GenBank/DDBJ whole genome shotgun (WGS) entry which is preliminary data.</text>
</comment>
<dbReference type="InterPro" id="IPR014031">
    <property type="entry name" value="Ketoacyl_synth_C"/>
</dbReference>
<evidence type="ECO:0000256" key="9">
    <source>
        <dbReference type="ARBA" id="ARBA00023160"/>
    </source>
</evidence>
<evidence type="ECO:0000256" key="12">
    <source>
        <dbReference type="ARBA" id="ARBA00047318"/>
    </source>
</evidence>
<dbReference type="Pfam" id="PF00109">
    <property type="entry name" value="ketoacyl-synt"/>
    <property type="match status" value="1"/>
</dbReference>
<dbReference type="PROSITE" id="PS00606">
    <property type="entry name" value="KS3_1"/>
    <property type="match status" value="1"/>
</dbReference>
<sequence>MKRRVVVTGLGAITPVGNGVIPSWEALKAGKAGIGTISHFDPAEYTVKLAAEVKDFKPEDYMDKREARRMDLFCQYAMAAGSEAMDDAGIDLEKVDRNRFGVLVGSGIGGISTIEQEQQKFLERGNRRVSPLMIPMAIANMGAGQLAIRYGLRGRCASTVTACSSGNDAIGEAFRMIRHGYADYMLCGGAEAPITPLAVAAFNNMQALTRAEDPLRASIPFDKERSGFVIGEGASLMVLETYESAAARGAKIYGELLGYGSTCDAFHITAPEPEGSGGARAMSEAMADGGVSPEEIDYINAHGTSTPLNDRIETAAIKKALGEHAAKAAISSTKSMTGHMLGAAGAFEAMVCILAMAEGFIPPTANYQVPDPECDLDYVPVEGRRQEVNYALSNSLGFGGHNATLLFGKVKD</sequence>
<dbReference type="AlphaFoldDB" id="A0A926D3T7"/>
<keyword evidence="19" id="KW-1185">Reference proteome</keyword>
<dbReference type="RefSeq" id="WP_249314280.1">
    <property type="nucleotide sequence ID" value="NZ_JACRSR010000001.1"/>
</dbReference>
<dbReference type="Pfam" id="PF02801">
    <property type="entry name" value="Ketoacyl-synt_C"/>
    <property type="match status" value="1"/>
</dbReference>
<organism evidence="18 19">
    <name type="scientific">Gehongia tenuis</name>
    <dbReference type="NCBI Taxonomy" id="2763655"/>
    <lineage>
        <taxon>Bacteria</taxon>
        <taxon>Bacillati</taxon>
        <taxon>Bacillota</taxon>
        <taxon>Clostridia</taxon>
        <taxon>Christensenellales</taxon>
        <taxon>Christensenellaceae</taxon>
        <taxon>Gehongia</taxon>
    </lineage>
</organism>
<evidence type="ECO:0000256" key="2">
    <source>
        <dbReference type="ARBA" id="ARBA00008467"/>
    </source>
</evidence>
<evidence type="ECO:0000256" key="6">
    <source>
        <dbReference type="ARBA" id="ARBA00022679"/>
    </source>
</evidence>
<dbReference type="InterPro" id="IPR014030">
    <property type="entry name" value="Ketoacyl_synth_N"/>
</dbReference>
<dbReference type="InterPro" id="IPR018201">
    <property type="entry name" value="Ketoacyl_synth_AS"/>
</dbReference>
<dbReference type="SMART" id="SM00825">
    <property type="entry name" value="PKS_KS"/>
    <property type="match status" value="1"/>
</dbReference>
<evidence type="ECO:0000313" key="19">
    <source>
        <dbReference type="Proteomes" id="UP000623172"/>
    </source>
</evidence>
<dbReference type="InterPro" id="IPR017568">
    <property type="entry name" value="3-oxoacyl-ACP_synth-2"/>
</dbReference>
<name>A0A926D3T7_9FIRM</name>
<dbReference type="NCBIfam" id="NF005589">
    <property type="entry name" value="PRK07314.1"/>
    <property type="match status" value="1"/>
</dbReference>
<comment type="pathway">
    <text evidence="1 14">Lipid metabolism; fatty acid biosynthesis.</text>
</comment>
<evidence type="ECO:0000256" key="15">
    <source>
        <dbReference type="PIRSR" id="PIRSR000447-1"/>
    </source>
</evidence>
<proteinExistence type="inferred from homology"/>
<evidence type="ECO:0000259" key="17">
    <source>
        <dbReference type="PROSITE" id="PS52004"/>
    </source>
</evidence>
<evidence type="ECO:0000256" key="16">
    <source>
        <dbReference type="RuleBase" id="RU003694"/>
    </source>
</evidence>
<dbReference type="Gene3D" id="3.40.47.10">
    <property type="match status" value="1"/>
</dbReference>
<dbReference type="SUPFAM" id="SSF53901">
    <property type="entry name" value="Thiolase-like"/>
    <property type="match status" value="2"/>
</dbReference>
<evidence type="ECO:0000256" key="14">
    <source>
        <dbReference type="PIRNR" id="PIRNR000447"/>
    </source>
</evidence>
<evidence type="ECO:0000256" key="5">
    <source>
        <dbReference type="ARBA" id="ARBA00022516"/>
    </source>
</evidence>
<keyword evidence="5 14" id="KW-0444">Lipid biosynthesis</keyword>
<dbReference type="PIRSF" id="PIRSF000447">
    <property type="entry name" value="KAS_II"/>
    <property type="match status" value="1"/>
</dbReference>
<dbReference type="CDD" id="cd00834">
    <property type="entry name" value="KAS_I_II"/>
    <property type="match status" value="1"/>
</dbReference>
<protein>
    <recommendedName>
        <fullName evidence="4 14">3-oxoacyl-[acyl-carrier-protein] synthase 2</fullName>
        <ecNumber evidence="3 14">2.3.1.179</ecNumber>
    </recommendedName>
</protein>
<evidence type="ECO:0000256" key="7">
    <source>
        <dbReference type="ARBA" id="ARBA00022832"/>
    </source>
</evidence>
<dbReference type="InterPro" id="IPR020841">
    <property type="entry name" value="PKS_Beta-ketoAc_synthase_dom"/>
</dbReference>
<dbReference type="PROSITE" id="PS52004">
    <property type="entry name" value="KS3_2"/>
    <property type="match status" value="1"/>
</dbReference>
<evidence type="ECO:0000256" key="1">
    <source>
        <dbReference type="ARBA" id="ARBA00005194"/>
    </source>
</evidence>
<comment type="catalytic activity">
    <reaction evidence="13 14">
        <text>a fatty acyl-[ACP] + malonyl-[ACP] + H(+) = a 3-oxoacyl-[ACP] + holo-[ACP] + CO2</text>
        <dbReference type="Rhea" id="RHEA:22836"/>
        <dbReference type="Rhea" id="RHEA-COMP:9623"/>
        <dbReference type="Rhea" id="RHEA-COMP:9685"/>
        <dbReference type="Rhea" id="RHEA-COMP:9916"/>
        <dbReference type="Rhea" id="RHEA-COMP:14125"/>
        <dbReference type="ChEBI" id="CHEBI:15378"/>
        <dbReference type="ChEBI" id="CHEBI:16526"/>
        <dbReference type="ChEBI" id="CHEBI:64479"/>
        <dbReference type="ChEBI" id="CHEBI:78449"/>
        <dbReference type="ChEBI" id="CHEBI:78776"/>
        <dbReference type="ChEBI" id="CHEBI:138651"/>
    </reaction>
</comment>
<comment type="function">
    <text evidence="11 14">Involved in the type II fatty acid elongation cycle. Catalyzes the elongation of a wide range of acyl-ACP by the addition of two carbons from malonyl-ACP to an acyl acceptor. Can efficiently catalyze the conversion of palmitoleoyl-ACP (cis-hexadec-9-enoyl-ACP) to cis-vaccenoyl-ACP (cis-octadec-11-enoyl-ACP), an essential step in the thermal regulation of fatty acid composition.</text>
</comment>
<evidence type="ECO:0000256" key="10">
    <source>
        <dbReference type="ARBA" id="ARBA00023315"/>
    </source>
</evidence>
<dbReference type="EC" id="2.3.1.179" evidence="3 14"/>
<evidence type="ECO:0000256" key="8">
    <source>
        <dbReference type="ARBA" id="ARBA00023098"/>
    </source>
</evidence>
<gene>
    <name evidence="18" type="primary">fabF</name>
    <name evidence="18" type="ORF">H8696_00805</name>
</gene>
<dbReference type="GO" id="GO:0005829">
    <property type="term" value="C:cytosol"/>
    <property type="evidence" value="ECO:0007669"/>
    <property type="project" value="TreeGrafter"/>
</dbReference>
<dbReference type="EMBL" id="JACRSR010000001">
    <property type="protein sequence ID" value="MBC8530384.1"/>
    <property type="molecule type" value="Genomic_DNA"/>
</dbReference>
<keyword evidence="9 14" id="KW-0275">Fatty acid biosynthesis</keyword>
<feature type="active site" description="For beta-ketoacyl synthase activity" evidence="15">
    <location>
        <position position="163"/>
    </location>
</feature>
<dbReference type="NCBIfam" id="TIGR03150">
    <property type="entry name" value="fabF"/>
    <property type="match status" value="1"/>
</dbReference>
<keyword evidence="7" id="KW-0276">Fatty acid metabolism</keyword>
<evidence type="ECO:0000313" key="18">
    <source>
        <dbReference type="EMBL" id="MBC8530384.1"/>
    </source>
</evidence>
<dbReference type="InterPro" id="IPR016039">
    <property type="entry name" value="Thiolase-like"/>
</dbReference>
<dbReference type="Proteomes" id="UP000623172">
    <property type="component" value="Unassembled WGS sequence"/>
</dbReference>